<evidence type="ECO:0000313" key="2">
    <source>
        <dbReference type="EMBL" id="TNJ65122.1"/>
    </source>
</evidence>
<accession>A0A5C4T864</accession>
<feature type="transmembrane region" description="Helical" evidence="1">
    <location>
        <begin position="222"/>
        <end position="248"/>
    </location>
</feature>
<dbReference type="AlphaFoldDB" id="A0A5C4T864"/>
<feature type="transmembrane region" description="Helical" evidence="1">
    <location>
        <begin position="153"/>
        <end position="173"/>
    </location>
</feature>
<keyword evidence="3" id="KW-1185">Reference proteome</keyword>
<keyword evidence="1" id="KW-0812">Transmembrane</keyword>
<dbReference type="RefSeq" id="WP_139603461.1">
    <property type="nucleotide sequence ID" value="NZ_VDCQ01000022.1"/>
</dbReference>
<evidence type="ECO:0000256" key="1">
    <source>
        <dbReference type="SAM" id="Phobius"/>
    </source>
</evidence>
<gene>
    <name evidence="2" type="ORF">FE784_17215</name>
</gene>
<comment type="caution">
    <text evidence="2">The sequence shown here is derived from an EMBL/GenBank/DDBJ whole genome shotgun (WGS) entry which is preliminary data.</text>
</comment>
<reference evidence="2 3" key="1">
    <citation type="submission" date="2019-05" db="EMBL/GenBank/DDBJ databases">
        <title>We sequenced the genome of Paenibacillus hemerocallicola KCTC 33185 for further insight into its adaptation and study the phylogeny of Paenibacillus.</title>
        <authorList>
            <person name="Narsing Rao M.P."/>
        </authorList>
    </citation>
    <scope>NUCLEOTIDE SEQUENCE [LARGE SCALE GENOMIC DNA]</scope>
    <source>
        <strain evidence="2 3">KCTC 33185</strain>
    </source>
</reference>
<feature type="transmembrane region" description="Helical" evidence="1">
    <location>
        <begin position="61"/>
        <end position="79"/>
    </location>
</feature>
<dbReference type="OrthoDB" id="2373063at2"/>
<dbReference type="EMBL" id="VDCQ01000022">
    <property type="protein sequence ID" value="TNJ65122.1"/>
    <property type="molecule type" value="Genomic_DNA"/>
</dbReference>
<dbReference type="Proteomes" id="UP000307943">
    <property type="component" value="Unassembled WGS sequence"/>
</dbReference>
<name>A0A5C4T864_9BACL</name>
<keyword evidence="1" id="KW-1133">Transmembrane helix</keyword>
<sequence>MTSNETFWALVRHEFKLKGSWRKQNRSPIAKWWWIGYVSLLLIGAIALTAYFAINSSLNLEYLWFATLGLPYILFFLGFGSLKREWENDTYGWWLTLPYPRLWLVGAKWLACLLRTLLIFIGILALGTLYATIIAILAPSYSLADVGSFIRSGGGWLLTMIGFSPLLTILGILTASAPYTALRPITPILWVLFMGGGGMIYADIPGNFGEPSVYDAATTPTISWNMLAAMVVGWVVAYVVIRLIAYLLEKKLHI</sequence>
<feature type="transmembrane region" description="Helical" evidence="1">
    <location>
        <begin position="32"/>
        <end position="54"/>
    </location>
</feature>
<feature type="transmembrane region" description="Helical" evidence="1">
    <location>
        <begin position="185"/>
        <end position="202"/>
    </location>
</feature>
<proteinExistence type="predicted"/>
<feature type="transmembrane region" description="Helical" evidence="1">
    <location>
        <begin position="117"/>
        <end position="141"/>
    </location>
</feature>
<keyword evidence="1" id="KW-0472">Membrane</keyword>
<protein>
    <submittedName>
        <fullName evidence="2">ABC transporter permease</fullName>
    </submittedName>
</protein>
<evidence type="ECO:0000313" key="3">
    <source>
        <dbReference type="Proteomes" id="UP000307943"/>
    </source>
</evidence>
<organism evidence="2 3">
    <name type="scientific">Paenibacillus hemerocallicola</name>
    <dbReference type="NCBI Taxonomy" id="1172614"/>
    <lineage>
        <taxon>Bacteria</taxon>
        <taxon>Bacillati</taxon>
        <taxon>Bacillota</taxon>
        <taxon>Bacilli</taxon>
        <taxon>Bacillales</taxon>
        <taxon>Paenibacillaceae</taxon>
        <taxon>Paenibacillus</taxon>
    </lineage>
</organism>